<reference evidence="7" key="1">
    <citation type="submission" date="2017-05" db="EMBL/GenBank/DDBJ databases">
        <authorList>
            <person name="Kirkegaard R."/>
            <person name="Mcilroy J S."/>
        </authorList>
    </citation>
    <scope>NUCLEOTIDE SEQUENCE [LARGE SCALE GENOMIC DNA]</scope>
</reference>
<feature type="transmembrane region" description="Helical" evidence="5">
    <location>
        <begin position="14"/>
        <end position="38"/>
    </location>
</feature>
<feature type="transmembrane region" description="Helical" evidence="5">
    <location>
        <begin position="291"/>
        <end position="309"/>
    </location>
</feature>
<evidence type="ECO:0000256" key="4">
    <source>
        <dbReference type="ARBA" id="ARBA00023136"/>
    </source>
</evidence>
<keyword evidence="2 5" id="KW-0812">Transmembrane</keyword>
<evidence type="ECO:0000313" key="6">
    <source>
        <dbReference type="EMBL" id="SMX55233.1"/>
    </source>
</evidence>
<feature type="transmembrane region" description="Helical" evidence="5">
    <location>
        <begin position="358"/>
        <end position="378"/>
    </location>
</feature>
<dbReference type="KEGG" id="abat:CFX1CAM_2168"/>
<feature type="transmembrane region" description="Helical" evidence="5">
    <location>
        <begin position="173"/>
        <end position="193"/>
    </location>
</feature>
<dbReference type="AlphaFoldDB" id="A0A1Y6K6G7"/>
<evidence type="ECO:0000256" key="3">
    <source>
        <dbReference type="ARBA" id="ARBA00022989"/>
    </source>
</evidence>
<protein>
    <recommendedName>
        <fullName evidence="8">Polysaccharide biosynthesis protein</fullName>
    </recommendedName>
</protein>
<dbReference type="InterPro" id="IPR052556">
    <property type="entry name" value="PolySynth_Transporter"/>
</dbReference>
<feature type="transmembrane region" description="Helical" evidence="5">
    <location>
        <begin position="44"/>
        <end position="65"/>
    </location>
</feature>
<gene>
    <name evidence="6" type="ORF">CFX1CAM_2168</name>
</gene>
<feature type="transmembrane region" description="Helical" evidence="5">
    <location>
        <begin position="148"/>
        <end position="167"/>
    </location>
</feature>
<dbReference type="GO" id="GO:0016020">
    <property type="term" value="C:membrane"/>
    <property type="evidence" value="ECO:0007669"/>
    <property type="project" value="UniProtKB-SubCell"/>
</dbReference>
<comment type="subcellular location">
    <subcellularLocation>
        <location evidence="1">Membrane</location>
        <topology evidence="1">Multi-pass membrane protein</topology>
    </subcellularLocation>
</comment>
<evidence type="ECO:0000313" key="7">
    <source>
        <dbReference type="Proteomes" id="UP000195514"/>
    </source>
</evidence>
<name>A0A1Y6K6G7_9CHLR</name>
<dbReference type="EMBL" id="LT859958">
    <property type="protein sequence ID" value="SMX55233.1"/>
    <property type="molecule type" value="Genomic_DNA"/>
</dbReference>
<sequence length="416" mass="47198">MMMNFLNSKLARSIFSYISAVTISQSLMVVYTLGSIWWLNPQEYGLIAANYATVTMLSFVITLGLHEWLVRTIPGAQEPKVLTGNIVYYKLIVGVLWGLSIWLIMPLVQPEIYQKGLLAIIIIDIWLDSVFNLMLADLLANERAQTTSILLILSRALRLLSLGLIIILQSKSILLISLFRLISTFIILIFALAQARPILRRDQIPEIARVLRYSLVFNTSELFNLVFTQLDLNLITWINGDPKLIGDFAIAINLINMIMTVPLAIVYLVLPSTLNIYRNAIEKFPQRLLKLLVGFILVGLALWLGVGLFRLNWIQEILGKNYLSAINLLLLASPLLLIRTVNQFNRVYLFSVGWERKLLLPQMISILLKLILGVLLIAKWAVTGLIWMSIAVDLFLLMGYFLYVVMHVRTELKASV</sequence>
<evidence type="ECO:0008006" key="8">
    <source>
        <dbReference type="Google" id="ProtNLM"/>
    </source>
</evidence>
<feature type="transmembrane region" description="Helical" evidence="5">
    <location>
        <begin position="250"/>
        <end position="270"/>
    </location>
</feature>
<feature type="transmembrane region" description="Helical" evidence="5">
    <location>
        <begin position="384"/>
        <end position="405"/>
    </location>
</feature>
<keyword evidence="3 5" id="KW-1133">Transmembrane helix</keyword>
<feature type="transmembrane region" description="Helical" evidence="5">
    <location>
        <begin position="213"/>
        <end position="230"/>
    </location>
</feature>
<dbReference type="Pfam" id="PF01943">
    <property type="entry name" value="Polysacc_synt"/>
    <property type="match status" value="1"/>
</dbReference>
<dbReference type="RefSeq" id="WP_087863024.1">
    <property type="nucleotide sequence ID" value="NZ_LT859958.1"/>
</dbReference>
<dbReference type="PANTHER" id="PTHR43424:SF1">
    <property type="entry name" value="LOCUS PUTATIVE PROTEIN 1-RELATED"/>
    <property type="match status" value="1"/>
</dbReference>
<evidence type="ECO:0000256" key="1">
    <source>
        <dbReference type="ARBA" id="ARBA00004141"/>
    </source>
</evidence>
<feature type="transmembrane region" description="Helical" evidence="5">
    <location>
        <begin position="117"/>
        <end position="136"/>
    </location>
</feature>
<proteinExistence type="predicted"/>
<feature type="transmembrane region" description="Helical" evidence="5">
    <location>
        <begin position="321"/>
        <end position="338"/>
    </location>
</feature>
<evidence type="ECO:0000256" key="5">
    <source>
        <dbReference type="SAM" id="Phobius"/>
    </source>
</evidence>
<accession>A0A1Y6K6G7</accession>
<dbReference type="InterPro" id="IPR002797">
    <property type="entry name" value="Polysacc_synth"/>
</dbReference>
<keyword evidence="4 5" id="KW-0472">Membrane</keyword>
<evidence type="ECO:0000256" key="2">
    <source>
        <dbReference type="ARBA" id="ARBA00022692"/>
    </source>
</evidence>
<dbReference type="PANTHER" id="PTHR43424">
    <property type="entry name" value="LOCUS PUTATIVE PROTEIN 1-RELATED"/>
    <property type="match status" value="1"/>
</dbReference>
<feature type="transmembrane region" description="Helical" evidence="5">
    <location>
        <begin position="86"/>
        <end position="105"/>
    </location>
</feature>
<organism evidence="6 7">
    <name type="scientific">Candidatus Brevifilum fermentans</name>
    <dbReference type="NCBI Taxonomy" id="1986204"/>
    <lineage>
        <taxon>Bacteria</taxon>
        <taxon>Bacillati</taxon>
        <taxon>Chloroflexota</taxon>
        <taxon>Anaerolineae</taxon>
        <taxon>Anaerolineales</taxon>
        <taxon>Anaerolineaceae</taxon>
        <taxon>Candidatus Brevifilum</taxon>
    </lineage>
</organism>
<dbReference type="Proteomes" id="UP000195514">
    <property type="component" value="Chromosome I"/>
</dbReference>
<keyword evidence="7" id="KW-1185">Reference proteome</keyword>